<keyword evidence="2" id="KW-1185">Reference proteome</keyword>
<name>A0ABR1FLL7_AURAN</name>
<protein>
    <submittedName>
        <fullName evidence="1">Uncharacterized protein</fullName>
    </submittedName>
</protein>
<accession>A0ABR1FLL7</accession>
<proteinExistence type="predicted"/>
<dbReference type="Proteomes" id="UP001363151">
    <property type="component" value="Unassembled WGS sequence"/>
</dbReference>
<organism evidence="1 2">
    <name type="scientific">Aureococcus anophagefferens</name>
    <name type="common">Harmful bloom alga</name>
    <dbReference type="NCBI Taxonomy" id="44056"/>
    <lineage>
        <taxon>Eukaryota</taxon>
        <taxon>Sar</taxon>
        <taxon>Stramenopiles</taxon>
        <taxon>Ochrophyta</taxon>
        <taxon>Pelagophyceae</taxon>
        <taxon>Pelagomonadales</taxon>
        <taxon>Pelagomonadaceae</taxon>
        <taxon>Aureococcus</taxon>
    </lineage>
</organism>
<evidence type="ECO:0000313" key="2">
    <source>
        <dbReference type="Proteomes" id="UP001363151"/>
    </source>
</evidence>
<comment type="caution">
    <text evidence="1">The sequence shown here is derived from an EMBL/GenBank/DDBJ whole genome shotgun (WGS) entry which is preliminary data.</text>
</comment>
<evidence type="ECO:0000313" key="1">
    <source>
        <dbReference type="EMBL" id="KAK7233083.1"/>
    </source>
</evidence>
<dbReference type="EMBL" id="JBBJCI010000364">
    <property type="protein sequence ID" value="KAK7233083.1"/>
    <property type="molecule type" value="Genomic_DNA"/>
</dbReference>
<gene>
    <name evidence="1" type="ORF">SO694_00039247</name>
</gene>
<reference evidence="1 2" key="1">
    <citation type="submission" date="2024-03" db="EMBL/GenBank/DDBJ databases">
        <title>Aureococcus anophagefferens CCMP1851 and Kratosvirus quantuckense: Draft genome of a second virus-susceptible host strain in the model system.</title>
        <authorList>
            <person name="Chase E."/>
            <person name="Truchon A.R."/>
            <person name="Schepens W."/>
            <person name="Wilhelm S.W."/>
        </authorList>
    </citation>
    <scope>NUCLEOTIDE SEQUENCE [LARGE SCALE GENOMIC DNA]</scope>
    <source>
        <strain evidence="1 2">CCMP1851</strain>
    </source>
</reference>
<sequence length="124" mass="13191">MMMRSQALRALAKRALSTATATASSTPHLTSSKLLHGRELQFLLHEFIDLQALLATERFRDHDVETIESIVEAGSTLAEEVFYDANPVGDREAPTYDADADAVVHPAAVVGAPSGSTPRAASSA</sequence>